<sequence length="792" mass="91043">MLSASCSNTRYLNKGQSLLVANKVNLQGELNSTEKEDIRNSLNSPSVLLQTPNRKFLKMRVPLWLYNQKYKEKKSSWFWNWLLTEKNVEAPVIYDSLKTQRSAENMVNFLNNQGYFYASVQYTPRVKRRKTSITYNVNTGKSFIIDTIGYDIADTAIANIVGAGKAASLLKTGMPFKVETFSEEQDRITDLIRNAGYFRFGSDYVKFVVDTFNRDVFHNLLNPFENIEQVYKSASQERKPTLNVTVRIENPEDSTGNDAFRRFSINHIYIYPDYSFSGSPTDSTLQQINRRNLTFLYHKPIVRPRVLYRSVYFHHGELYSQDKYNYTVNKLNELGVWRFVTVDMDTVPGHPDLLDSRIFLIPGKKQEAGVELEATNSTDYIVGGALNLTYRNKNINRSANLLSASLKGGIELNSRQNRNLFIQAREFSGQANISFPRFITPWRIRDVGRFSNARTNLALGFNYLDRLRFFTLSSFSGSFGYDWDETAYKKWILKPFSFEYTRLFHVTDSFENQLNLNPFLRNSLQSTFIGGVGASFIFNTQDPLHPQRSFNYVRVNLDESGLLLKGIDATLKGISGNRTDFRKLTSVGISQYVKLDADYKHYFNRQHSSFVARIYGGIGIPYGGSDVMPYIKQFTAGGPNSMRAWRLRTLGPGSYLDPNLNNPNVFIDQTGELKLEGNLEYRFDIFKLFGGFMMLKGALFTDMGNIWNLNPNPYKPGAEIRLNRFYQDIAVGSGIGLRLDFSYAVIRLDFATPLKVPYEPRNYGWIVDQLAPFDKEWRKRNIIVNFAVGYPF</sequence>
<dbReference type="InterPro" id="IPR039910">
    <property type="entry name" value="D15-like"/>
</dbReference>
<comment type="caution">
    <text evidence="8">The sequence shown here is derived from an EMBL/GenBank/DDBJ whole genome shotgun (WGS) entry which is preliminary data.</text>
</comment>
<reference evidence="9" key="1">
    <citation type="journal article" date="2019" name="Int. J. Syst. Evol. Microbiol.">
        <title>The Global Catalogue of Microorganisms (GCM) 10K type strain sequencing project: providing services to taxonomists for standard genome sequencing and annotation.</title>
        <authorList>
            <consortium name="The Broad Institute Genomics Platform"/>
            <consortium name="The Broad Institute Genome Sequencing Center for Infectious Disease"/>
            <person name="Wu L."/>
            <person name="Ma J."/>
        </authorList>
    </citation>
    <scope>NUCLEOTIDE SEQUENCE [LARGE SCALE GENOMIC DNA]</scope>
    <source>
        <strain evidence="9">JCM 17664</strain>
    </source>
</reference>
<keyword evidence="2" id="KW-0812">Transmembrane</keyword>
<organism evidence="8 9">
    <name type="scientific">Compostibacter hankyongensis</name>
    <dbReference type="NCBI Taxonomy" id="1007089"/>
    <lineage>
        <taxon>Bacteria</taxon>
        <taxon>Pseudomonadati</taxon>
        <taxon>Bacteroidota</taxon>
        <taxon>Chitinophagia</taxon>
        <taxon>Chitinophagales</taxon>
        <taxon>Chitinophagaceae</taxon>
        <taxon>Compostibacter</taxon>
    </lineage>
</organism>
<evidence type="ECO:0000256" key="2">
    <source>
        <dbReference type="ARBA" id="ARBA00022692"/>
    </source>
</evidence>
<accession>A0ABP8FXE6</accession>
<evidence type="ECO:0000256" key="5">
    <source>
        <dbReference type="ARBA" id="ARBA00023237"/>
    </source>
</evidence>
<proteinExistence type="predicted"/>
<protein>
    <submittedName>
        <fullName evidence="8">BamA/TamA family outer membrane protein</fullName>
    </submittedName>
</protein>
<comment type="subcellular location">
    <subcellularLocation>
        <location evidence="1">Membrane</location>
    </subcellularLocation>
</comment>
<dbReference type="InterPro" id="IPR010827">
    <property type="entry name" value="BamA/TamA_POTRA"/>
</dbReference>
<feature type="domain" description="POTRA" evidence="7">
    <location>
        <begin position="23"/>
        <end position="140"/>
    </location>
</feature>
<evidence type="ECO:0000256" key="4">
    <source>
        <dbReference type="ARBA" id="ARBA00023136"/>
    </source>
</evidence>
<evidence type="ECO:0000256" key="3">
    <source>
        <dbReference type="ARBA" id="ARBA00022729"/>
    </source>
</evidence>
<dbReference type="Proteomes" id="UP001501207">
    <property type="component" value="Unassembled WGS sequence"/>
</dbReference>
<gene>
    <name evidence="8" type="ORF">GCM10023143_23020</name>
</gene>
<evidence type="ECO:0000313" key="8">
    <source>
        <dbReference type="EMBL" id="GAA4313017.1"/>
    </source>
</evidence>
<evidence type="ECO:0000256" key="1">
    <source>
        <dbReference type="ARBA" id="ARBA00004370"/>
    </source>
</evidence>
<dbReference type="InterPro" id="IPR000184">
    <property type="entry name" value="Bac_surfAg_D15"/>
</dbReference>
<dbReference type="EMBL" id="BAABFN010000005">
    <property type="protein sequence ID" value="GAA4313017.1"/>
    <property type="molecule type" value="Genomic_DNA"/>
</dbReference>
<evidence type="ECO:0000259" key="7">
    <source>
        <dbReference type="Pfam" id="PF07244"/>
    </source>
</evidence>
<keyword evidence="4" id="KW-0472">Membrane</keyword>
<keyword evidence="5" id="KW-0998">Cell outer membrane</keyword>
<dbReference type="Pfam" id="PF01103">
    <property type="entry name" value="Omp85"/>
    <property type="match status" value="1"/>
</dbReference>
<dbReference type="PANTHER" id="PTHR12815">
    <property type="entry name" value="SORTING AND ASSEMBLY MACHINERY SAMM50 PROTEIN FAMILY MEMBER"/>
    <property type="match status" value="1"/>
</dbReference>
<keyword evidence="3" id="KW-0732">Signal</keyword>
<dbReference type="Pfam" id="PF07244">
    <property type="entry name" value="POTRA"/>
    <property type="match status" value="1"/>
</dbReference>
<evidence type="ECO:0000259" key="6">
    <source>
        <dbReference type="Pfam" id="PF01103"/>
    </source>
</evidence>
<keyword evidence="9" id="KW-1185">Reference proteome</keyword>
<evidence type="ECO:0000313" key="9">
    <source>
        <dbReference type="Proteomes" id="UP001501207"/>
    </source>
</evidence>
<name>A0ABP8FXE6_9BACT</name>
<feature type="domain" description="Bacterial surface antigen (D15)" evidence="6">
    <location>
        <begin position="587"/>
        <end position="762"/>
    </location>
</feature>
<dbReference type="PANTHER" id="PTHR12815:SF47">
    <property type="entry name" value="TRANSLOCATION AND ASSEMBLY MODULE SUBUNIT TAMA"/>
    <property type="match status" value="1"/>
</dbReference>
<dbReference type="Gene3D" id="2.40.160.50">
    <property type="entry name" value="membrane protein fhac: a member of the omp85/tpsb transporter family"/>
    <property type="match status" value="1"/>
</dbReference>